<feature type="signal peptide" evidence="1">
    <location>
        <begin position="1"/>
        <end position="25"/>
    </location>
</feature>
<dbReference type="RefSeq" id="WP_182530505.1">
    <property type="nucleotide sequence ID" value="NZ_JACGXL010000002.1"/>
</dbReference>
<name>A0A839EXS0_9GAMM</name>
<evidence type="ECO:0008006" key="4">
    <source>
        <dbReference type="Google" id="ProtNLM"/>
    </source>
</evidence>
<keyword evidence="3" id="KW-1185">Reference proteome</keyword>
<feature type="chain" id="PRO_5032502733" description="Secreted protein" evidence="1">
    <location>
        <begin position="26"/>
        <end position="257"/>
    </location>
</feature>
<gene>
    <name evidence="2" type="ORF">FHW12_001647</name>
</gene>
<evidence type="ECO:0000256" key="1">
    <source>
        <dbReference type="SAM" id="SignalP"/>
    </source>
</evidence>
<organism evidence="2 3">
    <name type="scientific">Dokdonella fugitiva</name>
    <dbReference type="NCBI Taxonomy" id="328517"/>
    <lineage>
        <taxon>Bacteria</taxon>
        <taxon>Pseudomonadati</taxon>
        <taxon>Pseudomonadota</taxon>
        <taxon>Gammaproteobacteria</taxon>
        <taxon>Lysobacterales</taxon>
        <taxon>Rhodanobacteraceae</taxon>
        <taxon>Dokdonella</taxon>
    </lineage>
</organism>
<keyword evidence="1" id="KW-0732">Signal</keyword>
<accession>A0A839EXS0</accession>
<comment type="caution">
    <text evidence="2">The sequence shown here is derived from an EMBL/GenBank/DDBJ whole genome shotgun (WGS) entry which is preliminary data.</text>
</comment>
<protein>
    <recommendedName>
        <fullName evidence="4">Secreted protein</fullName>
    </recommendedName>
</protein>
<dbReference type="AlphaFoldDB" id="A0A839EXS0"/>
<evidence type="ECO:0000313" key="2">
    <source>
        <dbReference type="EMBL" id="MBA8887433.1"/>
    </source>
</evidence>
<reference evidence="2 3" key="1">
    <citation type="submission" date="2020-07" db="EMBL/GenBank/DDBJ databases">
        <title>Genomic Encyclopedia of Type Strains, Phase IV (KMG-V): Genome sequencing to study the core and pangenomes of soil and plant-associated prokaryotes.</title>
        <authorList>
            <person name="Whitman W."/>
        </authorList>
    </citation>
    <scope>NUCLEOTIDE SEQUENCE [LARGE SCALE GENOMIC DNA]</scope>
    <source>
        <strain evidence="2 3">RH2WT43</strain>
    </source>
</reference>
<dbReference type="EMBL" id="JACGXL010000002">
    <property type="protein sequence ID" value="MBA8887433.1"/>
    <property type="molecule type" value="Genomic_DNA"/>
</dbReference>
<sequence>MIIRPRHGLQTAAWFALALSTAALAQAPAPPSPAGPLTLPGPDLVTPWYNGAFTSIGTVQYCLSDPPIFATRVMGYTGFSHPPPDFSPAVGEVFYTHLVLGHPGNPCTGSAVGIELILPPGMQTAVSADNPVFCFSMVPNPSNHLIDLDTDADYGCPTTFPQGLEGLAVRPLRGGLGNSGAWGMAMGFYLEILIPVRATQVQLGNQSIAWRVNPDVGVVGYPQVPVFANGDVVFRDQMENTLLNLDLCTLDPLPQGC</sequence>
<evidence type="ECO:0000313" key="3">
    <source>
        <dbReference type="Proteomes" id="UP000550401"/>
    </source>
</evidence>
<dbReference type="Proteomes" id="UP000550401">
    <property type="component" value="Unassembled WGS sequence"/>
</dbReference>
<proteinExistence type="predicted"/>